<keyword evidence="2" id="KW-1185">Reference proteome</keyword>
<sequence>MWSKPESLLAIILKSRYFQNTSFLSCGMGTRPSYAWQRLMHGRELLKQRLVTSIGPVTKTSVCSDNWILDTIPRPICNVKIVCHDSRDVVVVMNSFSSKWFLARVCFLELVPPCSYQYKKEDATLLRTFSWILWYLWKTQNALVFEQMRYESASALVRAKEDVDMWLSINCSDT</sequence>
<dbReference type="EMBL" id="JAGKQM010000007">
    <property type="protein sequence ID" value="KAH0918105.1"/>
    <property type="molecule type" value="Genomic_DNA"/>
</dbReference>
<gene>
    <name evidence="1" type="ORF">HID58_025765</name>
</gene>
<evidence type="ECO:0000313" key="2">
    <source>
        <dbReference type="Proteomes" id="UP000824890"/>
    </source>
</evidence>
<organism evidence="1 2">
    <name type="scientific">Brassica napus</name>
    <name type="common">Rape</name>
    <dbReference type="NCBI Taxonomy" id="3708"/>
    <lineage>
        <taxon>Eukaryota</taxon>
        <taxon>Viridiplantae</taxon>
        <taxon>Streptophyta</taxon>
        <taxon>Embryophyta</taxon>
        <taxon>Tracheophyta</taxon>
        <taxon>Spermatophyta</taxon>
        <taxon>Magnoliopsida</taxon>
        <taxon>eudicotyledons</taxon>
        <taxon>Gunneridae</taxon>
        <taxon>Pentapetalae</taxon>
        <taxon>rosids</taxon>
        <taxon>malvids</taxon>
        <taxon>Brassicales</taxon>
        <taxon>Brassicaceae</taxon>
        <taxon>Brassiceae</taxon>
        <taxon>Brassica</taxon>
    </lineage>
</organism>
<evidence type="ECO:0000313" key="1">
    <source>
        <dbReference type="EMBL" id="KAH0918105.1"/>
    </source>
</evidence>
<accession>A0ABQ8CM14</accession>
<protein>
    <submittedName>
        <fullName evidence="1">Uncharacterized protein</fullName>
    </submittedName>
</protein>
<comment type="caution">
    <text evidence="1">The sequence shown here is derived from an EMBL/GenBank/DDBJ whole genome shotgun (WGS) entry which is preliminary data.</text>
</comment>
<name>A0ABQ8CM14_BRANA</name>
<dbReference type="Proteomes" id="UP000824890">
    <property type="component" value="Unassembled WGS sequence"/>
</dbReference>
<reference evidence="1 2" key="1">
    <citation type="submission" date="2021-05" db="EMBL/GenBank/DDBJ databases">
        <title>Genome Assembly of Synthetic Allotetraploid Brassica napus Reveals Homoeologous Exchanges between Subgenomes.</title>
        <authorList>
            <person name="Davis J.T."/>
        </authorList>
    </citation>
    <scope>NUCLEOTIDE SEQUENCE [LARGE SCALE GENOMIC DNA]</scope>
    <source>
        <strain evidence="2">cv. Da-Ae</strain>
        <tissue evidence="1">Seedling</tissue>
    </source>
</reference>
<proteinExistence type="predicted"/>